<dbReference type="PANTHER" id="PTHR23023">
    <property type="entry name" value="DIMETHYLANILINE MONOOXYGENASE"/>
    <property type="match status" value="1"/>
</dbReference>
<evidence type="ECO:0000256" key="2">
    <source>
        <dbReference type="ARBA" id="ARBA00009183"/>
    </source>
</evidence>
<evidence type="ECO:0000256" key="8">
    <source>
        <dbReference type="ARBA" id="ARBA00023033"/>
    </source>
</evidence>
<organism evidence="12 13">
    <name type="scientific">Mycobacterium aquaticum</name>
    <dbReference type="NCBI Taxonomy" id="1927124"/>
    <lineage>
        <taxon>Bacteria</taxon>
        <taxon>Bacillati</taxon>
        <taxon>Actinomycetota</taxon>
        <taxon>Actinomycetes</taxon>
        <taxon>Mycobacteriales</taxon>
        <taxon>Mycobacteriaceae</taxon>
        <taxon>Mycobacterium</taxon>
    </lineage>
</organism>
<dbReference type="Gene3D" id="3.50.50.60">
    <property type="entry name" value="FAD/NAD(P)-binding domain"/>
    <property type="match status" value="2"/>
</dbReference>
<reference evidence="12 13" key="1">
    <citation type="submission" date="2017-02" db="EMBL/GenBank/DDBJ databases">
        <title>The new phylogeny of genus Mycobacterium.</title>
        <authorList>
            <person name="Tortoli E."/>
            <person name="Trovato A."/>
            <person name="Cirillo D.M."/>
        </authorList>
    </citation>
    <scope>NUCLEOTIDE SEQUENCE [LARGE SCALE GENOMIC DNA]</scope>
    <source>
        <strain evidence="12 13">RW6</strain>
    </source>
</reference>
<comment type="caution">
    <text evidence="12">The sequence shown here is derived from an EMBL/GenBank/DDBJ whole genome shotgun (WGS) entry which is preliminary data.</text>
</comment>
<evidence type="ECO:0000256" key="3">
    <source>
        <dbReference type="ARBA" id="ARBA00010139"/>
    </source>
</evidence>
<evidence type="ECO:0000256" key="11">
    <source>
        <dbReference type="SAM" id="MobiDB-lite"/>
    </source>
</evidence>
<evidence type="ECO:0000256" key="6">
    <source>
        <dbReference type="ARBA" id="ARBA00022857"/>
    </source>
</evidence>
<dbReference type="Pfam" id="PF00743">
    <property type="entry name" value="FMO-like"/>
    <property type="match status" value="2"/>
</dbReference>
<dbReference type="SUPFAM" id="SSF51905">
    <property type="entry name" value="FAD/NAD(P)-binding domain"/>
    <property type="match status" value="2"/>
</dbReference>
<keyword evidence="13" id="KW-1185">Reference proteome</keyword>
<evidence type="ECO:0000256" key="10">
    <source>
        <dbReference type="ARBA" id="ARBA00035159"/>
    </source>
</evidence>
<dbReference type="RefSeq" id="WP_083165266.1">
    <property type="nucleotide sequence ID" value="NZ_MVHF01000016.1"/>
</dbReference>
<dbReference type="InterPro" id="IPR036188">
    <property type="entry name" value="FAD/NAD-bd_sf"/>
</dbReference>
<proteinExistence type="inferred from homology"/>
<dbReference type="Proteomes" id="UP000192448">
    <property type="component" value="Unassembled WGS sequence"/>
</dbReference>
<keyword evidence="7" id="KW-0560">Oxidoreductase</keyword>
<protein>
    <recommendedName>
        <fullName evidence="10">Trimethylamine monooxygenase</fullName>
        <ecNumber evidence="9">1.14.13.148</ecNumber>
    </recommendedName>
</protein>
<dbReference type="EC" id="1.14.13.148" evidence="9"/>
<comment type="similarity">
    <text evidence="3">Belongs to the FAD-binding monooxygenase family.</text>
</comment>
<dbReference type="GO" id="GO:0034899">
    <property type="term" value="F:trimethylamine monooxygenase activity"/>
    <property type="evidence" value="ECO:0007669"/>
    <property type="project" value="UniProtKB-EC"/>
</dbReference>
<keyword evidence="6" id="KW-0521">NADP</keyword>
<dbReference type="FunFam" id="3.50.50.60:FF:000138">
    <property type="entry name" value="Flavin-containing monooxygenase"/>
    <property type="match status" value="1"/>
</dbReference>
<dbReference type="OrthoDB" id="5168853at2"/>
<evidence type="ECO:0000313" key="13">
    <source>
        <dbReference type="Proteomes" id="UP000192448"/>
    </source>
</evidence>
<dbReference type="GO" id="GO:0050661">
    <property type="term" value="F:NADP binding"/>
    <property type="evidence" value="ECO:0007669"/>
    <property type="project" value="InterPro"/>
</dbReference>
<comment type="cofactor">
    <cofactor evidence="1">
        <name>FAD</name>
        <dbReference type="ChEBI" id="CHEBI:57692"/>
    </cofactor>
</comment>
<accession>A0A1X0AWW4</accession>
<evidence type="ECO:0000256" key="1">
    <source>
        <dbReference type="ARBA" id="ARBA00001974"/>
    </source>
</evidence>
<dbReference type="GO" id="GO:0004499">
    <property type="term" value="F:N,N-dimethylaniline monooxygenase activity"/>
    <property type="evidence" value="ECO:0007669"/>
    <property type="project" value="InterPro"/>
</dbReference>
<keyword evidence="8" id="KW-0503">Monooxygenase</keyword>
<dbReference type="EMBL" id="MVHF01000016">
    <property type="protein sequence ID" value="ORA34513.1"/>
    <property type="molecule type" value="Genomic_DNA"/>
</dbReference>
<evidence type="ECO:0000313" key="12">
    <source>
        <dbReference type="EMBL" id="ORA34513.1"/>
    </source>
</evidence>
<evidence type="ECO:0000256" key="9">
    <source>
        <dbReference type="ARBA" id="ARBA00034528"/>
    </source>
</evidence>
<feature type="region of interest" description="Disordered" evidence="11">
    <location>
        <begin position="446"/>
        <end position="477"/>
    </location>
</feature>
<gene>
    <name evidence="12" type="ORF">BST13_17435</name>
</gene>
<dbReference type="InterPro" id="IPR000960">
    <property type="entry name" value="Flavin_mOase"/>
</dbReference>
<evidence type="ECO:0000256" key="7">
    <source>
        <dbReference type="ARBA" id="ARBA00023002"/>
    </source>
</evidence>
<name>A0A1X0AWW4_9MYCO</name>
<keyword evidence="4" id="KW-0285">Flavoprotein</keyword>
<dbReference type="STRING" id="1927124.BST13_17435"/>
<dbReference type="AlphaFoldDB" id="A0A1X0AWW4"/>
<dbReference type="InterPro" id="IPR050346">
    <property type="entry name" value="FMO-like"/>
</dbReference>
<evidence type="ECO:0000256" key="4">
    <source>
        <dbReference type="ARBA" id="ARBA00022630"/>
    </source>
</evidence>
<dbReference type="InterPro" id="IPR020946">
    <property type="entry name" value="Flavin_mOase-like"/>
</dbReference>
<dbReference type="PIRSF" id="PIRSF000332">
    <property type="entry name" value="FMO"/>
    <property type="match status" value="1"/>
</dbReference>
<dbReference type="GO" id="GO:0050660">
    <property type="term" value="F:flavin adenine dinucleotide binding"/>
    <property type="evidence" value="ECO:0007669"/>
    <property type="project" value="InterPro"/>
</dbReference>
<sequence length="494" mass="56214">MTLRVGIIGAGPSGLAQLRAFESARQKGIAIPQITCFEKQDDWGGQWNYGWRIGLDAYGEPVHSSMYRHLWSNGPKECLEFSDYSFDEHFGRPISSFPPRAVLVDYIKGRVEKSDVRKYVKFNTVARHTSYNPDTQEFTVTVENLKTNQTETHVFDKLVVATGHFHVPAVPEFEGIKTFPGEVLHAHDFRGAERFYGKRLLMIGSSYSAEDIGMQAHKMGAASITMSYRTNPMGYHWPWNTVERPLVTRFEGNTAYFSDGTQDDFDAVVLCTGYQHKYPFLPSELSLSSPNVLYPANLYKGVVWQQNTNLFYLGAQDQYYTFNMFDAQAWFARDVMTGVIDLPDYDKREADIQSWLERQAALPDHDAEAEFQTDYVRELIDATDYPSFDLDAVCQLFKDWMHNKHVDILGYRDAQHRSVITGTLSEKHHTRWLNALDDSLERYLNGPSQDDIHAPSSLTDRHRGGHDEATGAGAGPSLVHHTEVLHTRPQPTHS</sequence>
<keyword evidence="5" id="KW-0274">FAD</keyword>
<comment type="similarity">
    <text evidence="2">Belongs to the FMO family.</text>
</comment>
<feature type="compositionally biased region" description="Basic and acidic residues" evidence="11">
    <location>
        <begin position="459"/>
        <end position="469"/>
    </location>
</feature>
<evidence type="ECO:0000256" key="5">
    <source>
        <dbReference type="ARBA" id="ARBA00022827"/>
    </source>
</evidence>